<reference evidence="2 3" key="1">
    <citation type="submission" date="2019-03" db="EMBL/GenBank/DDBJ databases">
        <title>First draft genome of Liparis tanakae, snailfish: a comprehensive survey of snailfish specific genes.</title>
        <authorList>
            <person name="Kim W."/>
            <person name="Song I."/>
            <person name="Jeong J.-H."/>
            <person name="Kim D."/>
            <person name="Kim S."/>
            <person name="Ryu S."/>
            <person name="Song J.Y."/>
            <person name="Lee S.K."/>
        </authorList>
    </citation>
    <scope>NUCLEOTIDE SEQUENCE [LARGE SCALE GENOMIC DNA]</scope>
    <source>
        <tissue evidence="2">Muscle</tissue>
    </source>
</reference>
<comment type="caution">
    <text evidence="2">The sequence shown here is derived from an EMBL/GenBank/DDBJ whole genome shotgun (WGS) entry which is preliminary data.</text>
</comment>
<evidence type="ECO:0000256" key="1">
    <source>
        <dbReference type="SAM" id="MobiDB-lite"/>
    </source>
</evidence>
<dbReference type="Proteomes" id="UP000314294">
    <property type="component" value="Unassembled WGS sequence"/>
</dbReference>
<evidence type="ECO:0000313" key="3">
    <source>
        <dbReference type="Proteomes" id="UP000314294"/>
    </source>
</evidence>
<feature type="region of interest" description="Disordered" evidence="1">
    <location>
        <begin position="101"/>
        <end position="120"/>
    </location>
</feature>
<feature type="compositionally biased region" description="Basic and acidic residues" evidence="1">
    <location>
        <begin position="19"/>
        <end position="33"/>
    </location>
</feature>
<feature type="compositionally biased region" description="Basic and acidic residues" evidence="1">
    <location>
        <begin position="42"/>
        <end position="51"/>
    </location>
</feature>
<keyword evidence="3" id="KW-1185">Reference proteome</keyword>
<name>A0A4Z2HDH4_9TELE</name>
<dbReference type="AlphaFoldDB" id="A0A4Z2HDH4"/>
<organism evidence="2 3">
    <name type="scientific">Liparis tanakae</name>
    <name type="common">Tanaka's snailfish</name>
    <dbReference type="NCBI Taxonomy" id="230148"/>
    <lineage>
        <taxon>Eukaryota</taxon>
        <taxon>Metazoa</taxon>
        <taxon>Chordata</taxon>
        <taxon>Craniata</taxon>
        <taxon>Vertebrata</taxon>
        <taxon>Euteleostomi</taxon>
        <taxon>Actinopterygii</taxon>
        <taxon>Neopterygii</taxon>
        <taxon>Teleostei</taxon>
        <taxon>Neoteleostei</taxon>
        <taxon>Acanthomorphata</taxon>
        <taxon>Eupercaria</taxon>
        <taxon>Perciformes</taxon>
        <taxon>Cottioidei</taxon>
        <taxon>Cottales</taxon>
        <taxon>Liparidae</taxon>
        <taxon>Liparis</taxon>
    </lineage>
</organism>
<dbReference type="EMBL" id="SRLO01000262">
    <property type="protein sequence ID" value="TNN63928.1"/>
    <property type="molecule type" value="Genomic_DNA"/>
</dbReference>
<accession>A0A4Z2HDH4</accession>
<sequence length="120" mass="13036">MASAYGERAPELHSSTLVSHEKVRITRGGDYKPKKVRSSLKRHTDGAERTEAAAAQSGARTRARGQDTTNNDSPAASSTSHVTSHQPADLQARGVCQEMRNEKCTSEDSEEEDCKLVPLL</sequence>
<proteinExistence type="predicted"/>
<feature type="region of interest" description="Disordered" evidence="1">
    <location>
        <begin position="1"/>
        <end position="94"/>
    </location>
</feature>
<evidence type="ECO:0000313" key="2">
    <source>
        <dbReference type="EMBL" id="TNN63928.1"/>
    </source>
</evidence>
<protein>
    <submittedName>
        <fullName evidence="2">Uncharacterized protein</fullName>
    </submittedName>
</protein>
<gene>
    <name evidence="2" type="ORF">EYF80_025861</name>
</gene>
<feature type="compositionally biased region" description="Polar residues" evidence="1">
    <location>
        <begin position="67"/>
        <end position="86"/>
    </location>
</feature>